<proteinExistence type="predicted"/>
<name>A0ACC7NRP1_9BACL</name>
<reference evidence="1" key="1">
    <citation type="submission" date="2024-12" db="EMBL/GenBank/DDBJ databases">
        <authorList>
            <person name="Wu N."/>
        </authorList>
    </citation>
    <scope>NUCLEOTIDE SEQUENCE</scope>
    <source>
        <strain evidence="1">P15</strain>
    </source>
</reference>
<keyword evidence="2" id="KW-1185">Reference proteome</keyword>
<protein>
    <submittedName>
        <fullName evidence="1">FecCD family ABC transporter permease</fullName>
    </submittedName>
</protein>
<accession>A0ACC7NRP1</accession>
<organism evidence="1 2">
    <name type="scientific">Paenibacillus mesotrionivorans</name>
    <dbReference type="NCBI Taxonomy" id="3160968"/>
    <lineage>
        <taxon>Bacteria</taxon>
        <taxon>Bacillati</taxon>
        <taxon>Bacillota</taxon>
        <taxon>Bacilli</taxon>
        <taxon>Bacillales</taxon>
        <taxon>Paenibacillaceae</taxon>
        <taxon>Paenibacillus</taxon>
    </lineage>
</organism>
<sequence length="351" mass="36033">MSVARNTAHEPANAAAALRSRPWAASLILTAGLAVLLLGMGASISFGVADIAWRTVWEAVLHYNPDLSQHQIIHEIRLPRVLGAALVGASLAVAGAIMQGVTRNPMADSGLLGLNAGAGLAMAICMAMFPGLPFMYMILYAFMGAGLGAGTVFGLSSAGRGGMTPIRLVLAGAAVSALLAALSEGIALYYRIGQDLAFWFAGGVAGIKWLQVETMLPWMAAALVGALLLSKSVTLLSLGDDVATGLGQRTLLVKAAAAVIVIVLAGASVSVAGAVSFIGLIVPHVTRALVGVDYRWVIPCSAVLGSLLMTLADLAARMVNPPVETPVGAIIALLGVPFFLYLTRRDGRGIA</sequence>
<evidence type="ECO:0000313" key="1">
    <source>
        <dbReference type="EMBL" id="MFM9327233.1"/>
    </source>
</evidence>
<comment type="caution">
    <text evidence="1">The sequence shown here is derived from an EMBL/GenBank/DDBJ whole genome shotgun (WGS) entry which is preliminary data.</text>
</comment>
<evidence type="ECO:0000313" key="2">
    <source>
        <dbReference type="Proteomes" id="UP001631969"/>
    </source>
</evidence>
<dbReference type="EMBL" id="JBJURJ010000002">
    <property type="protein sequence ID" value="MFM9327233.1"/>
    <property type="molecule type" value="Genomic_DNA"/>
</dbReference>
<gene>
    <name evidence="1" type="ORF">ACI1P1_02870</name>
</gene>
<dbReference type="Proteomes" id="UP001631969">
    <property type="component" value="Unassembled WGS sequence"/>
</dbReference>